<name>A0ABQ4MFP2_9BACL</name>
<evidence type="ECO:0000313" key="2">
    <source>
        <dbReference type="Proteomes" id="UP000679992"/>
    </source>
</evidence>
<keyword evidence="2" id="KW-1185">Reference proteome</keyword>
<sequence length="97" mass="11336">MKSILEELYRGNLNPQEKMVPTIPEYRLFNRKISYLMEELKQRLSEDDFKALEEILDLNGESNSMLTSEAFVQGFRMGALMMMEVFCGEGKGFEKRN</sequence>
<gene>
    <name evidence="1" type="ORF">J42TS3_38460</name>
</gene>
<proteinExistence type="predicted"/>
<organism evidence="1 2">
    <name type="scientific">Paenibacillus vini</name>
    <dbReference type="NCBI Taxonomy" id="1476024"/>
    <lineage>
        <taxon>Bacteria</taxon>
        <taxon>Bacillati</taxon>
        <taxon>Bacillota</taxon>
        <taxon>Bacilli</taxon>
        <taxon>Bacillales</taxon>
        <taxon>Paenibacillaceae</taxon>
        <taxon>Paenibacillus</taxon>
    </lineage>
</organism>
<accession>A0ABQ4MFP2</accession>
<protein>
    <submittedName>
        <fullName evidence="1">Uncharacterized protein</fullName>
    </submittedName>
</protein>
<dbReference type="RefSeq" id="WP_213655987.1">
    <property type="nucleotide sequence ID" value="NZ_BOSL01000013.1"/>
</dbReference>
<dbReference type="Pfam" id="PF20648">
    <property type="entry name" value="DUF6809"/>
    <property type="match status" value="1"/>
</dbReference>
<dbReference type="Proteomes" id="UP000679992">
    <property type="component" value="Unassembled WGS sequence"/>
</dbReference>
<reference evidence="1 2" key="1">
    <citation type="submission" date="2021-03" db="EMBL/GenBank/DDBJ databases">
        <title>Antimicrobial resistance genes in bacteria isolated from Japanese honey, and their potential for conferring macrolide and lincosamide resistance in the American foulbrood pathogen Paenibacillus larvae.</title>
        <authorList>
            <person name="Okamoto M."/>
            <person name="Kumagai M."/>
            <person name="Kanamori H."/>
            <person name="Takamatsu D."/>
        </authorList>
    </citation>
    <scope>NUCLEOTIDE SEQUENCE [LARGE SCALE GENOMIC DNA]</scope>
    <source>
        <strain evidence="1 2">J42TS3</strain>
    </source>
</reference>
<dbReference type="InterPro" id="IPR049215">
    <property type="entry name" value="DUF6809"/>
</dbReference>
<evidence type="ECO:0000313" key="1">
    <source>
        <dbReference type="EMBL" id="GIP54811.1"/>
    </source>
</evidence>
<comment type="caution">
    <text evidence="1">The sequence shown here is derived from an EMBL/GenBank/DDBJ whole genome shotgun (WGS) entry which is preliminary data.</text>
</comment>
<dbReference type="EMBL" id="BOSL01000013">
    <property type="protein sequence ID" value="GIP54811.1"/>
    <property type="molecule type" value="Genomic_DNA"/>
</dbReference>